<feature type="transmembrane region" description="Helical" evidence="2">
    <location>
        <begin position="34"/>
        <end position="53"/>
    </location>
</feature>
<dbReference type="EMBL" id="JAUDFV010000141">
    <property type="protein sequence ID" value="KAL2722402.1"/>
    <property type="molecule type" value="Genomic_DNA"/>
</dbReference>
<gene>
    <name evidence="3" type="ORF">V1478_009265</name>
</gene>
<reference evidence="3 4" key="1">
    <citation type="journal article" date="2024" name="Ann. Entomol. Soc. Am.">
        <title>Genomic analyses of the southern and eastern yellowjacket wasps (Hymenoptera: Vespidae) reveal evolutionary signatures of social life.</title>
        <authorList>
            <person name="Catto M.A."/>
            <person name="Caine P.B."/>
            <person name="Orr S.E."/>
            <person name="Hunt B.G."/>
            <person name="Goodisman M.A.D."/>
        </authorList>
    </citation>
    <scope>NUCLEOTIDE SEQUENCE [LARGE SCALE GENOMIC DNA]</scope>
    <source>
        <strain evidence="3">233</strain>
        <tissue evidence="3">Head and thorax</tissue>
    </source>
</reference>
<proteinExistence type="predicted"/>
<accession>A0ABD2AP48</accession>
<keyword evidence="4" id="KW-1185">Reference proteome</keyword>
<keyword evidence="2" id="KW-0812">Transmembrane</keyword>
<evidence type="ECO:0000313" key="4">
    <source>
        <dbReference type="Proteomes" id="UP001607302"/>
    </source>
</evidence>
<protein>
    <submittedName>
        <fullName evidence="3">Uncharacterized protein</fullName>
    </submittedName>
</protein>
<evidence type="ECO:0000256" key="2">
    <source>
        <dbReference type="SAM" id="Phobius"/>
    </source>
</evidence>
<keyword evidence="2" id="KW-0472">Membrane</keyword>
<name>A0ABD2AP48_VESSQ</name>
<evidence type="ECO:0000313" key="3">
    <source>
        <dbReference type="EMBL" id="KAL2722402.1"/>
    </source>
</evidence>
<dbReference type="Proteomes" id="UP001607302">
    <property type="component" value="Unassembled WGS sequence"/>
</dbReference>
<sequence length="159" mass="17195">MAVRDHLSRTDCCMLTKDHALPRRRTTKRHPNLYIERYSVCVIVSPICVCLVVRMHHGKCNKRESIDETIRLKARAHSGNYLQIKIPLCTPKYSPLRPLSSAAAVAGSGDGGGGNSSSSNSSSSNGGDDEAAIGADLLSAAPLQYPGCATDRMEPREKE</sequence>
<organism evidence="3 4">
    <name type="scientific">Vespula squamosa</name>
    <name type="common">Southern yellow jacket</name>
    <name type="synonym">Wasp</name>
    <dbReference type="NCBI Taxonomy" id="30214"/>
    <lineage>
        <taxon>Eukaryota</taxon>
        <taxon>Metazoa</taxon>
        <taxon>Ecdysozoa</taxon>
        <taxon>Arthropoda</taxon>
        <taxon>Hexapoda</taxon>
        <taxon>Insecta</taxon>
        <taxon>Pterygota</taxon>
        <taxon>Neoptera</taxon>
        <taxon>Endopterygota</taxon>
        <taxon>Hymenoptera</taxon>
        <taxon>Apocrita</taxon>
        <taxon>Aculeata</taxon>
        <taxon>Vespoidea</taxon>
        <taxon>Vespidae</taxon>
        <taxon>Vespinae</taxon>
        <taxon>Vespula</taxon>
    </lineage>
</organism>
<comment type="caution">
    <text evidence="3">The sequence shown here is derived from an EMBL/GenBank/DDBJ whole genome shotgun (WGS) entry which is preliminary data.</text>
</comment>
<keyword evidence="2" id="KW-1133">Transmembrane helix</keyword>
<dbReference type="AlphaFoldDB" id="A0ABD2AP48"/>
<feature type="compositionally biased region" description="Low complexity" evidence="1">
    <location>
        <begin position="116"/>
        <end position="126"/>
    </location>
</feature>
<feature type="region of interest" description="Disordered" evidence="1">
    <location>
        <begin position="104"/>
        <end position="131"/>
    </location>
</feature>
<evidence type="ECO:0000256" key="1">
    <source>
        <dbReference type="SAM" id="MobiDB-lite"/>
    </source>
</evidence>